<feature type="domain" description="EGF-like" evidence="3">
    <location>
        <begin position="1270"/>
        <end position="1316"/>
    </location>
</feature>
<dbReference type="Proteomes" id="UP000030693">
    <property type="component" value="Unassembled WGS sequence"/>
</dbReference>
<feature type="domain" description="EGF-like" evidence="3">
    <location>
        <begin position="1370"/>
        <end position="1414"/>
    </location>
</feature>
<reference evidence="4" key="1">
    <citation type="submission" date="2013-04" db="EMBL/GenBank/DDBJ databases">
        <title>The Genome Sequence of Fonticula alba ATCC 38817.</title>
        <authorList>
            <consortium name="The Broad Institute Genomics Platform"/>
            <person name="Russ C."/>
            <person name="Cuomo C."/>
            <person name="Burger G."/>
            <person name="Gray M.W."/>
            <person name="Holland P.W.H."/>
            <person name="King N."/>
            <person name="Lang F.B.F."/>
            <person name="Roger A.J."/>
            <person name="Ruiz-Trillo I."/>
            <person name="Brown M."/>
            <person name="Walker B."/>
            <person name="Young S."/>
            <person name="Zeng Q."/>
            <person name="Gargeya S."/>
            <person name="Fitzgerald M."/>
            <person name="Haas B."/>
            <person name="Abouelleil A."/>
            <person name="Allen A.W."/>
            <person name="Alvarado L."/>
            <person name="Arachchi H.M."/>
            <person name="Berlin A.M."/>
            <person name="Chapman S.B."/>
            <person name="Gainer-Dewar J."/>
            <person name="Goldberg J."/>
            <person name="Griggs A."/>
            <person name="Gujja S."/>
            <person name="Hansen M."/>
            <person name="Howarth C."/>
            <person name="Imamovic A."/>
            <person name="Ireland A."/>
            <person name="Larimer J."/>
            <person name="McCowan C."/>
            <person name="Murphy C."/>
            <person name="Pearson M."/>
            <person name="Poon T.W."/>
            <person name="Priest M."/>
            <person name="Roberts A."/>
            <person name="Saif S."/>
            <person name="Shea T."/>
            <person name="Sisk P."/>
            <person name="Sykes S."/>
            <person name="Wortman J."/>
            <person name="Nusbaum C."/>
            <person name="Birren B."/>
        </authorList>
    </citation>
    <scope>NUCLEOTIDE SEQUENCE [LARGE SCALE GENOMIC DNA]</scope>
    <source>
        <strain evidence="4">ATCC 38817</strain>
    </source>
</reference>
<dbReference type="SMART" id="SM00261">
    <property type="entry name" value="FU"/>
    <property type="match status" value="25"/>
</dbReference>
<proteinExistence type="predicted"/>
<feature type="domain" description="EGF-like" evidence="3">
    <location>
        <begin position="2605"/>
        <end position="2643"/>
    </location>
</feature>
<feature type="domain" description="EGF-like" evidence="3">
    <location>
        <begin position="2430"/>
        <end position="2461"/>
    </location>
</feature>
<feature type="domain" description="EGF-like" evidence="3">
    <location>
        <begin position="1052"/>
        <end position="1094"/>
    </location>
</feature>
<name>A0A058Z678_FONAL</name>
<dbReference type="PANTHER" id="PTHR15332:SF175">
    <property type="entry name" value="PROPROTEIN CONVERTASE SUBTILISIN_KEXIN TYPE 5-LIKE"/>
    <property type="match status" value="1"/>
</dbReference>
<feature type="compositionally biased region" description="Low complexity" evidence="1">
    <location>
        <begin position="2218"/>
        <end position="2237"/>
    </location>
</feature>
<feature type="domain" description="EGF-like" evidence="3">
    <location>
        <begin position="2393"/>
        <end position="2429"/>
    </location>
</feature>
<dbReference type="SUPFAM" id="SSF57184">
    <property type="entry name" value="Growth factor receptor domain"/>
    <property type="match status" value="10"/>
</dbReference>
<protein>
    <recommendedName>
        <fullName evidence="3">EGF-like domain-containing protein</fullName>
    </recommendedName>
</protein>
<dbReference type="CDD" id="cd00064">
    <property type="entry name" value="FU"/>
    <property type="match status" value="9"/>
</dbReference>
<feature type="domain" description="EGF-like" evidence="3">
    <location>
        <begin position="1126"/>
        <end position="1161"/>
    </location>
</feature>
<dbReference type="InterPro" id="IPR000742">
    <property type="entry name" value="EGF"/>
</dbReference>
<gene>
    <name evidence="4" type="ORF">H696_03244</name>
</gene>
<feature type="compositionally biased region" description="Gly residues" evidence="1">
    <location>
        <begin position="2186"/>
        <end position="2195"/>
    </location>
</feature>
<feature type="domain" description="EGF-like" evidence="3">
    <location>
        <begin position="1557"/>
        <end position="1586"/>
    </location>
</feature>
<feature type="domain" description="EGF-like" evidence="3">
    <location>
        <begin position="1509"/>
        <end position="1540"/>
    </location>
</feature>
<accession>A0A058Z678</accession>
<evidence type="ECO:0000256" key="1">
    <source>
        <dbReference type="SAM" id="MobiDB-lite"/>
    </source>
</evidence>
<feature type="domain" description="EGF-like" evidence="3">
    <location>
        <begin position="993"/>
        <end position="1044"/>
    </location>
</feature>
<organism evidence="4">
    <name type="scientific">Fonticula alba</name>
    <name type="common">Slime mold</name>
    <dbReference type="NCBI Taxonomy" id="691883"/>
    <lineage>
        <taxon>Eukaryota</taxon>
        <taxon>Rotosphaerida</taxon>
        <taxon>Fonticulaceae</taxon>
        <taxon>Fonticula</taxon>
    </lineage>
</organism>
<dbReference type="GeneID" id="20527969"/>
<keyword evidence="2" id="KW-0472">Membrane</keyword>
<keyword evidence="2" id="KW-1133">Transmembrane helix</keyword>
<evidence type="ECO:0000313" key="5">
    <source>
        <dbReference type="Proteomes" id="UP000030693"/>
    </source>
</evidence>
<feature type="transmembrane region" description="Helical" evidence="2">
    <location>
        <begin position="1873"/>
        <end position="1892"/>
    </location>
</feature>
<dbReference type="OrthoDB" id="28154at2759"/>
<dbReference type="InterPro" id="IPR009030">
    <property type="entry name" value="Growth_fac_rcpt_cys_sf"/>
</dbReference>
<evidence type="ECO:0000256" key="2">
    <source>
        <dbReference type="SAM" id="Phobius"/>
    </source>
</evidence>
<feature type="transmembrane region" description="Helical" evidence="2">
    <location>
        <begin position="2669"/>
        <end position="2693"/>
    </location>
</feature>
<feature type="domain" description="EGF-like" evidence="3">
    <location>
        <begin position="1415"/>
        <end position="1445"/>
    </location>
</feature>
<feature type="region of interest" description="Disordered" evidence="1">
    <location>
        <begin position="2180"/>
        <end position="2286"/>
    </location>
</feature>
<dbReference type="SMART" id="SM00181">
    <property type="entry name" value="EGF"/>
    <property type="match status" value="12"/>
</dbReference>
<dbReference type="RefSeq" id="XP_009495405.1">
    <property type="nucleotide sequence ID" value="XM_009497130.1"/>
</dbReference>
<keyword evidence="5" id="KW-1185">Reference proteome</keyword>
<dbReference type="Gene3D" id="2.10.220.10">
    <property type="entry name" value="Hormone Receptor, Insulin-like Growth Factor Receptor 1, Chain A, domain 2"/>
    <property type="match status" value="13"/>
</dbReference>
<dbReference type="EMBL" id="KB932205">
    <property type="protein sequence ID" value="KCV69799.1"/>
    <property type="molecule type" value="Genomic_DNA"/>
</dbReference>
<evidence type="ECO:0000313" key="4">
    <source>
        <dbReference type="EMBL" id="KCV69799.1"/>
    </source>
</evidence>
<sequence length="2723" mass="279155">MPGVRGAGPDRRSTGPLWRIWPRPMAAVLMAVLLWLPLLPDGAMASLPLFYQKALLPLAKPELGLAFRHLHLLGTTLAVKQRADLRVDYYSQDSQDLVNVAQHRLGPVANRFPAGTVGLEHMPAVPPGDIYLMPSLSGPFGMVAVQSPSINVIIGAAVNAFMVGDVRTVLGSLILGGQEASLLLQAADLSVFILTVDGDLSRKMPVALAPGQSSMPPSLAMGVGPAFHLLYNGVHLETHMNTLATGVNPLGLAEDVVHMATGRLLTAASAREDMIFLLSSGRILVCLDRAFSEASCAQVLDIPPVPGLTVQSAMRILIPGSLTDTALHRHFFLHCPVQKRLFRFEFLPATGLASNVPREILIPQEAWDMGLSMIRVRHSPGGSAWHLAAKHLYFPPEAFGCPPGDDSTVACADGLLQASGGWGCATGRDYSPLFNAAYMCYGCQGGRQFIPSASGPGICQECPVEHCAACMGSTCLVCEGGLHLQRDWRTGQTSCQPTCSMGLSRHGTMCLPPAVLSAPAVALNRMALKLPVNSGRVVTVTPTRLDLRSNNQLFIRSAPPTPADPGALLIGDSLGDLFWAMPDLSNGGWLVRQVQTGQSLAGVKTSLLEVGPFDPTPGGLNGSWPVYMLAFCRADRVASIVRVACQPDAEPPPGPGLPPSACPPTFIEIWHSTMTQGCGIRSMAADALTLLDEDATLPAPQGQAMAIWLDDTGIARVQTLSSQTSVGMHPVLFPASGGVLMAGGARTLYQPAPRLYLVPVPLSANDPRAEALIEAWSGAGSFVEPLSLPTGRASWPFETVASILQLGAGPVWDALHWPLGTLPHERLIGLPALKVHLATLEGGSYGNGHRLGVVPLAGLDYPSALVLVTQRHVLVSLLRCWDHHLSGFPFCHLLPATSLQVDLIEDLRDIRIVHLPMARASGDPPGQVHLLLSWGASTPVGLSLTPPEPGCPPGTFPPNCLPCWPSCPGCTGPGLADCQACDLQMPDGTCVQECPPGLVDSGLGACACPALCVACSPDTLGGPFWCRECQAGHALDSLNPNSCLPCHPSCESCAVPNDPAACHACPAAKWLKDHTCVDDCPTSFWPNPASRACEPCPASCATCASADRCTACPARAYLGSDDQCHHCDGSCASCEDGLSCGACRSGLVFLQTDPLIASTCASTCPPGEFVGAGRCTVCGSTCDLCAGGPDRCEVCAPGHRWQTGPPAAGGTAACVPCPPGCESCAGELCLSCGPGLFLTPTGTCAASCPGGRHADDEVGSCQPCDVSCDECAGPAGDQCTECAPGLDMVAEADGLFSCASGCPEGRYRDTVSGSCEACDPACATCNGPSDRDCWRCTGGLLQDGHSVQQCAANHAPTAGRCLPCHASCAACAGTRSTDCVGCLAGLLPLPAGASPTRCVPGCPVGYTAGPGGCTPCGVHCSSCPGDAATCALCDRGWLLSGPACQDSCPEASAPQGGLCKVCHATCATCFGPEPEHCLTCQPPARLLLDGRCYASCPGGTFESGPTCLPCHATCGACTGPTGHECTACPEGRLLRGGECLTACPTGEYADMDRVCRPCDAPCRTCLGPGACSSCAGEQVLHEDQCIGACPERTYVCSVTGRCRACPAGCAACMAGPPSSGAECTATCTECDAGRALSPAGGRCVEVCPAGEHLDGSVCRACHADCRTCFGRASACTSCHAGVLHPANGACVGACPAAGFVEVDFSASVVAPGPERVCLSCSSGCLQCVASPTAPACGLAPDGALVCPTSASICTFCQGDLLLVAGRAECVAACPPVGFFADWHAPAPACLPCHPACASCLGPGPGDCTDAGGPAGRRLALGLGIGLGMLLLLLLLLLVLFLYLRLRHRRRVSTKPVTLRRSAAPTCPTLPDDLLAGLPVAFAAAGWGHLGALCRDLRAMGRALPGSRIAAVLEQPGPGLRAVAVAPAGRLQLRWPGARQAAALPEVVSILAGTVHQDRTLLLACRGPGRPLLHIQLPRDPGQAPVLTPVAGSLSEPGLRASVGQGPAFHVAHAGRHVRVDAATGAAAVMPPGRRAIRQVLPTRLASAEPLAEDLVLLLEDRAVRVCLGWTPAGGCAAGRLDFRLPAGAPAAGHFLNPPAPALPHRPLGFLLYLDPGAREVWRVDLAEGAAAVARAGRLVLPGWTGARAARPGLLHMHAWAPAPHGPIHWYLTEGRNVFRQTDRAPGLGGPLGVGPGPGPGPADGATGRPVPAEPGQPLPQGRGPGRSLPGPAAAAPPKGVPQPPRQHPHVQQVPLGEAGPPSRTSSGAWCRPCDAPRPAHGDAQPRATPWSMARAARAPDARPAACPAGSYPDPAGCRPCDVSCLRCGGPAPGQCTACSMGMYFTAAGPAAGACHACDISCLQCAGPGASACTACRDGAHFDDGHTGVGTCVPCDESCHQCRGPAADQCTACGPGRYLAPGPAGPGPCRPCHDTCLQCAGPGAAQCTSCPANSAMSAGACVAACQDNEYTGHVPGVGRVCMACDPACVQCFGPGPEACSACPGGLLADRGLCVSQCTTPESMACRAAGRCGPCPGRCAECVAAIDSLEEGCIGACTACHEGYFLHGDACGDDCPEGTLACAGARLCVARPAGCLDFDLAPAPGQPCAAACSRCAGERLLLHGACVAACPEGFFPDPGVDPACRPCHPDCQHCSGPGEDQCLDPSGRLSFVVSLSVGISLLVLLLTGLTILFFWHRSVRRRTSALKPGPPYGPQSVAMGLVPSS</sequence>
<keyword evidence="2" id="KW-0812">Transmembrane</keyword>
<dbReference type="eggNOG" id="KOG3525">
    <property type="taxonomic scope" value="Eukaryota"/>
</dbReference>
<feature type="transmembrane region" description="Helical" evidence="2">
    <location>
        <begin position="1818"/>
        <end position="1843"/>
    </location>
</feature>
<evidence type="ECO:0000259" key="3">
    <source>
        <dbReference type="SMART" id="SM00181"/>
    </source>
</evidence>
<dbReference type="InterPro" id="IPR006212">
    <property type="entry name" value="Furin_repeat"/>
</dbReference>
<dbReference type="PANTHER" id="PTHR15332">
    <property type="entry name" value="PROPROTEIN CONVERTASE SUBTILISIN_KEXIN TYPE 5-LIKE"/>
    <property type="match status" value="1"/>
</dbReference>
<feature type="domain" description="EGF-like" evidence="3">
    <location>
        <begin position="1604"/>
        <end position="1644"/>
    </location>
</feature>